<dbReference type="AlphaFoldDB" id="A0A974P1M6"/>
<keyword evidence="1" id="KW-0472">Membrane</keyword>
<organism evidence="2">
    <name type="scientific">Phenylobacterium glaciei</name>
    <dbReference type="NCBI Taxonomy" id="2803784"/>
    <lineage>
        <taxon>Bacteria</taxon>
        <taxon>Pseudomonadati</taxon>
        <taxon>Pseudomonadota</taxon>
        <taxon>Alphaproteobacteria</taxon>
        <taxon>Caulobacterales</taxon>
        <taxon>Caulobacteraceae</taxon>
        <taxon>Phenylobacterium</taxon>
    </lineage>
</organism>
<gene>
    <name evidence="2" type="ORF">JKL49_15040</name>
</gene>
<keyword evidence="1" id="KW-0812">Transmembrane</keyword>
<reference evidence="2" key="1">
    <citation type="submission" date="2021-01" db="EMBL/GenBank/DDBJ databases">
        <title>Genome sequence of Phenylobacterium sp. 20VBR1 isolated from a valley glaceir, Ny-Alesund, Svalbard.</title>
        <authorList>
            <person name="Thomas F.A."/>
            <person name="Krishnan K.P."/>
            <person name="Sinha R.K."/>
        </authorList>
    </citation>
    <scope>NUCLEOTIDE SEQUENCE</scope>
    <source>
        <strain evidence="2">20VBR1</strain>
    </source>
</reference>
<keyword evidence="1" id="KW-1133">Transmembrane helix</keyword>
<evidence type="ECO:0000313" key="2">
    <source>
        <dbReference type="EMBL" id="QQZ48745.1"/>
    </source>
</evidence>
<name>A0A974P1M6_9CAUL</name>
<proteinExistence type="predicted"/>
<evidence type="ECO:0000256" key="1">
    <source>
        <dbReference type="SAM" id="Phobius"/>
    </source>
</evidence>
<protein>
    <submittedName>
        <fullName evidence="2">Uncharacterized protein</fullName>
    </submittedName>
</protein>
<dbReference type="EMBL" id="CP068570">
    <property type="protein sequence ID" value="QQZ48745.1"/>
    <property type="molecule type" value="Genomic_DNA"/>
</dbReference>
<accession>A0A974P1M6</accession>
<feature type="transmembrane region" description="Helical" evidence="1">
    <location>
        <begin position="13"/>
        <end position="39"/>
    </location>
</feature>
<sequence length="139" mass="15245">MRLPWSGRPTASLFARLLTLIGITLVASQVIILTMIFVLPPPAPDFYRLSEVAQTFKGRAPSLTERRPLELKIVDRAPSPTMEGRMVPNMRAELARELGWPRPGWCSPRRLACRSPTVGCSASSATAWPGTAASRRSTS</sequence>